<sequence>MSDYDFELSFDFGSSCSDSTHSHEENDTNGLHLSQPYDTNLPVTTTPITILDSDSNGSETADELRSSPSSPVIIVGADDDICTRKASQKLSKAAGNDDQDMDMIEHEEGSPGYNARAMDLIKENDPERQDSASEDVIASLKQQIRDLTTRENANYEIFRCLRIREERLIRSLFETIMHGYNHVSPHPLVADVLDDTYSSNERGYYDTCGTLSLEIIRNKTYLEELRQRHLQYTRDIGVIRGNEQLDEFVGLDRL</sequence>
<evidence type="ECO:0000313" key="2">
    <source>
        <dbReference type="EMBL" id="CDH61587.1"/>
    </source>
</evidence>
<dbReference type="EMBL" id="CBTN010000207">
    <property type="protein sequence ID" value="CDH61587.1"/>
    <property type="molecule type" value="Genomic_DNA"/>
</dbReference>
<keyword evidence="3" id="KW-1185">Reference proteome</keyword>
<dbReference type="Proteomes" id="UP000027586">
    <property type="component" value="Unassembled WGS sequence"/>
</dbReference>
<organism evidence="2 3">
    <name type="scientific">Lichtheimia corymbifera JMRC:FSU:9682</name>
    <dbReference type="NCBI Taxonomy" id="1263082"/>
    <lineage>
        <taxon>Eukaryota</taxon>
        <taxon>Fungi</taxon>
        <taxon>Fungi incertae sedis</taxon>
        <taxon>Mucoromycota</taxon>
        <taxon>Mucoromycotina</taxon>
        <taxon>Mucoromycetes</taxon>
        <taxon>Mucorales</taxon>
        <taxon>Lichtheimiaceae</taxon>
        <taxon>Lichtheimia</taxon>
    </lineage>
</organism>
<feature type="region of interest" description="Disordered" evidence="1">
    <location>
        <begin position="51"/>
        <end position="72"/>
    </location>
</feature>
<gene>
    <name evidence="2" type="ORF">LCOR_12362.1</name>
</gene>
<comment type="caution">
    <text evidence="2">The sequence shown here is derived from an EMBL/GenBank/DDBJ whole genome shotgun (WGS) entry which is preliminary data.</text>
</comment>
<feature type="region of interest" description="Disordered" evidence="1">
    <location>
        <begin position="15"/>
        <end position="37"/>
    </location>
</feature>
<feature type="compositionally biased region" description="Polar residues" evidence="1">
    <location>
        <begin position="28"/>
        <end position="37"/>
    </location>
</feature>
<evidence type="ECO:0000256" key="1">
    <source>
        <dbReference type="SAM" id="MobiDB-lite"/>
    </source>
</evidence>
<accession>A0A068SI39</accession>
<evidence type="ECO:0000313" key="3">
    <source>
        <dbReference type="Proteomes" id="UP000027586"/>
    </source>
</evidence>
<proteinExistence type="predicted"/>
<reference evidence="2" key="1">
    <citation type="submission" date="2013-08" db="EMBL/GenBank/DDBJ databases">
        <title>Gene expansion shapes genome architecture in the human pathogen Lichtheimia corymbifera: an evolutionary genomics analysis in the ancient terrestrial Mucorales (Mucoromycotina).</title>
        <authorList>
            <person name="Schwartze V.U."/>
            <person name="Winter S."/>
            <person name="Shelest E."/>
            <person name="Marcet-Houben M."/>
            <person name="Horn F."/>
            <person name="Wehner S."/>
            <person name="Hoffmann K."/>
            <person name="Riege K."/>
            <person name="Sammeth M."/>
            <person name="Nowrousian M."/>
            <person name="Valiante V."/>
            <person name="Linde J."/>
            <person name="Jacobsen I.D."/>
            <person name="Marz M."/>
            <person name="Brakhage A.A."/>
            <person name="Gabaldon T."/>
            <person name="Bocker S."/>
            <person name="Voigt K."/>
        </authorList>
    </citation>
    <scope>NUCLEOTIDE SEQUENCE [LARGE SCALE GENOMIC DNA]</scope>
    <source>
        <strain evidence="2">FSU 9682</strain>
    </source>
</reference>
<dbReference type="AlphaFoldDB" id="A0A068SI39"/>
<dbReference type="VEuPathDB" id="FungiDB:LCOR_12362.1"/>
<name>A0A068SI39_9FUNG</name>
<protein>
    <submittedName>
        <fullName evidence="2">Uncharacterized protein</fullName>
    </submittedName>
</protein>